<dbReference type="Proteomes" id="UP000006514">
    <property type="component" value="Unassembled WGS sequence"/>
</dbReference>
<accession>J0WQD9</accession>
<reference evidence="3" key="1">
    <citation type="journal article" date="2012" name="Science">
        <title>The Paleozoic origin of enzymatic lignin decomposition reconstructed from 31 fungal genomes.</title>
        <authorList>
            <person name="Floudas D."/>
            <person name="Binder M."/>
            <person name="Riley R."/>
            <person name="Barry K."/>
            <person name="Blanchette R.A."/>
            <person name="Henrissat B."/>
            <person name="Martinez A.T."/>
            <person name="Otillar R."/>
            <person name="Spatafora J.W."/>
            <person name="Yadav J.S."/>
            <person name="Aerts A."/>
            <person name="Benoit I."/>
            <person name="Boyd A."/>
            <person name="Carlson A."/>
            <person name="Copeland A."/>
            <person name="Coutinho P.M."/>
            <person name="de Vries R.P."/>
            <person name="Ferreira P."/>
            <person name="Findley K."/>
            <person name="Foster B."/>
            <person name="Gaskell J."/>
            <person name="Glotzer D."/>
            <person name="Gorecki P."/>
            <person name="Heitman J."/>
            <person name="Hesse C."/>
            <person name="Hori C."/>
            <person name="Igarashi K."/>
            <person name="Jurgens J.A."/>
            <person name="Kallen N."/>
            <person name="Kersten P."/>
            <person name="Kohler A."/>
            <person name="Kuees U."/>
            <person name="Kumar T.K.A."/>
            <person name="Kuo A."/>
            <person name="LaButti K."/>
            <person name="Larrondo L.F."/>
            <person name="Lindquist E."/>
            <person name="Ling A."/>
            <person name="Lombard V."/>
            <person name="Lucas S."/>
            <person name="Lundell T."/>
            <person name="Martin R."/>
            <person name="McLaughlin D.J."/>
            <person name="Morgenstern I."/>
            <person name="Morin E."/>
            <person name="Murat C."/>
            <person name="Nagy L.G."/>
            <person name="Nolan M."/>
            <person name="Ohm R.A."/>
            <person name="Patyshakuliyeva A."/>
            <person name="Rokas A."/>
            <person name="Ruiz-Duenas F.J."/>
            <person name="Sabat G."/>
            <person name="Salamov A."/>
            <person name="Samejima M."/>
            <person name="Schmutz J."/>
            <person name="Slot J.C."/>
            <person name="St John F."/>
            <person name="Stenlid J."/>
            <person name="Sun H."/>
            <person name="Sun S."/>
            <person name="Syed K."/>
            <person name="Tsang A."/>
            <person name="Wiebenga A."/>
            <person name="Young D."/>
            <person name="Pisabarro A."/>
            <person name="Eastwood D.C."/>
            <person name="Martin F."/>
            <person name="Cullen D."/>
            <person name="Grigoriev I.V."/>
            <person name="Hibbett D.S."/>
        </authorList>
    </citation>
    <scope>NUCLEOTIDE SEQUENCE [LARGE SCALE GENOMIC DNA]</scope>
    <source>
        <strain evidence="3">TFB10046</strain>
    </source>
</reference>
<protein>
    <submittedName>
        <fullName evidence="2">Uncharacterized protein</fullName>
    </submittedName>
</protein>
<evidence type="ECO:0000256" key="1">
    <source>
        <dbReference type="SAM" id="MobiDB-lite"/>
    </source>
</evidence>
<dbReference type="eggNOG" id="KOG2338">
    <property type="taxonomic scope" value="Eukaryota"/>
</dbReference>
<evidence type="ECO:0000313" key="2">
    <source>
        <dbReference type="EMBL" id="EJD34094.1"/>
    </source>
</evidence>
<organism evidence="2 3">
    <name type="scientific">Auricularia subglabra (strain TFB-10046 / SS5)</name>
    <name type="common">White-rot fungus</name>
    <name type="synonym">Auricularia delicata (strain TFB10046)</name>
    <dbReference type="NCBI Taxonomy" id="717982"/>
    <lineage>
        <taxon>Eukaryota</taxon>
        <taxon>Fungi</taxon>
        <taxon>Dikarya</taxon>
        <taxon>Basidiomycota</taxon>
        <taxon>Agaricomycotina</taxon>
        <taxon>Agaricomycetes</taxon>
        <taxon>Auriculariales</taxon>
        <taxon>Auriculariaceae</taxon>
        <taxon>Auricularia</taxon>
    </lineage>
</organism>
<gene>
    <name evidence="2" type="ORF">AURDEDRAFT_117774</name>
</gene>
<dbReference type="KEGG" id="adl:AURDEDRAFT_117774"/>
<dbReference type="InterPro" id="IPR036691">
    <property type="entry name" value="Endo/exonu/phosph_ase_sf"/>
</dbReference>
<proteinExistence type="predicted"/>
<feature type="region of interest" description="Disordered" evidence="1">
    <location>
        <begin position="98"/>
        <end position="119"/>
    </location>
</feature>
<sequence>MVALRDECAPGRGCIVATTHLFWHPSVPDKLLYWPEKCGNSAQLHFQDWPCFILGAFNFPPTDGGYALLVGSPWFAQQQQQSLEKSRVVYVSLDPSIESGVAPADDDDEGGGEKETDPDRELRALAPAPHLWSIYDRALRTGADVSGLVLYRSRLPPETHTALGAFESTFRSYTHYWKAALGNGVLTAALYNAGCLTAAQSLDYMFMLGAETEGTASPEVLRVLRPHITTAMEPGLPRLHVCASDHVSLAADVLLPRAD</sequence>
<evidence type="ECO:0000313" key="3">
    <source>
        <dbReference type="Proteomes" id="UP000006514"/>
    </source>
</evidence>
<dbReference type="OrthoDB" id="428734at2759"/>
<dbReference type="AlphaFoldDB" id="J0WQD9"/>
<name>J0WQD9_AURST</name>
<dbReference type="InParanoid" id="J0WQD9"/>
<dbReference type="Gene3D" id="3.60.10.10">
    <property type="entry name" value="Endonuclease/exonuclease/phosphatase"/>
    <property type="match status" value="1"/>
</dbReference>
<dbReference type="SUPFAM" id="SSF56219">
    <property type="entry name" value="DNase I-like"/>
    <property type="match status" value="1"/>
</dbReference>
<keyword evidence="3" id="KW-1185">Reference proteome</keyword>
<dbReference type="EMBL" id="JH688004">
    <property type="protein sequence ID" value="EJD34094.1"/>
    <property type="molecule type" value="Genomic_DNA"/>
</dbReference>